<dbReference type="PANTHER" id="PTHR24422:SF19">
    <property type="entry name" value="CHEMOTAXIS PROTEIN METHYLTRANSFERASE"/>
    <property type="match status" value="1"/>
</dbReference>
<evidence type="ECO:0000259" key="6">
    <source>
        <dbReference type="PROSITE" id="PS50123"/>
    </source>
</evidence>
<dbReference type="GO" id="GO:0032259">
    <property type="term" value="P:methylation"/>
    <property type="evidence" value="ECO:0007669"/>
    <property type="project" value="UniProtKB-KW"/>
</dbReference>
<evidence type="ECO:0000256" key="3">
    <source>
        <dbReference type="ARBA" id="ARBA00022603"/>
    </source>
</evidence>
<dbReference type="InterPro" id="IPR022642">
    <property type="entry name" value="CheR_C"/>
</dbReference>
<protein>
    <recommendedName>
        <fullName evidence="2">protein-glutamate O-methyltransferase</fullName>
        <ecNumber evidence="2">2.1.1.80</ecNumber>
    </recommendedName>
</protein>
<dbReference type="Gene3D" id="3.40.50.150">
    <property type="entry name" value="Vaccinia Virus protein VP39"/>
    <property type="match status" value="1"/>
</dbReference>
<proteinExistence type="predicted"/>
<name>A0A7W7Y330_9BACT</name>
<dbReference type="InterPro" id="IPR036804">
    <property type="entry name" value="CheR_N_sf"/>
</dbReference>
<dbReference type="Pfam" id="PF01739">
    <property type="entry name" value="CheR"/>
    <property type="match status" value="1"/>
</dbReference>
<keyword evidence="5" id="KW-0949">S-adenosyl-L-methionine</keyword>
<feature type="domain" description="CheR-type methyltransferase" evidence="6">
    <location>
        <begin position="1"/>
        <end position="278"/>
    </location>
</feature>
<dbReference type="PANTHER" id="PTHR24422">
    <property type="entry name" value="CHEMOTAXIS PROTEIN METHYLTRANSFERASE"/>
    <property type="match status" value="1"/>
</dbReference>
<dbReference type="Gene3D" id="1.10.155.10">
    <property type="entry name" value="Chemotaxis receptor methyltransferase CheR, N-terminal domain"/>
    <property type="match status" value="1"/>
</dbReference>
<gene>
    <name evidence="7" type="ORF">HNR37_000469</name>
</gene>
<dbReference type="Proteomes" id="UP000528322">
    <property type="component" value="Unassembled WGS sequence"/>
</dbReference>
<dbReference type="PRINTS" id="PR00996">
    <property type="entry name" value="CHERMTFRASE"/>
</dbReference>
<dbReference type="InterPro" id="IPR029063">
    <property type="entry name" value="SAM-dependent_MTases_sf"/>
</dbReference>
<accession>A0A7W7Y330</accession>
<dbReference type="PROSITE" id="PS50123">
    <property type="entry name" value="CHER"/>
    <property type="match status" value="1"/>
</dbReference>
<organism evidence="7 8">
    <name type="scientific">Desulfurispira natronophila</name>
    <dbReference type="NCBI Taxonomy" id="682562"/>
    <lineage>
        <taxon>Bacteria</taxon>
        <taxon>Pseudomonadati</taxon>
        <taxon>Chrysiogenota</taxon>
        <taxon>Chrysiogenia</taxon>
        <taxon>Chrysiogenales</taxon>
        <taxon>Chrysiogenaceae</taxon>
        <taxon>Desulfurispira</taxon>
    </lineage>
</organism>
<evidence type="ECO:0000256" key="5">
    <source>
        <dbReference type="ARBA" id="ARBA00022691"/>
    </source>
</evidence>
<keyword evidence="3 7" id="KW-0489">Methyltransferase</keyword>
<evidence type="ECO:0000313" key="8">
    <source>
        <dbReference type="Proteomes" id="UP000528322"/>
    </source>
</evidence>
<dbReference type="PIRSF" id="PIRSF000410">
    <property type="entry name" value="CheR"/>
    <property type="match status" value="1"/>
</dbReference>
<sequence length="278" mass="32751">MEEKTLTRREFDLLRKYVYEHAGISLSDQKMSLVQGRLSKRLRQLGLTSYKQYYDHLLEDDGGDELVFMIDAISTNVTSFFRERSQWEYLHRELAPLVASRPHKAFRIWSAGCSSGEEPYSIAMFLHEKLPSHDIANCKILATDISQDILRRAMKGYYSSRNVEGLPRKYITKYFNKERTGGKGDDVQYRIQPWLRQMILFRMFNLVYGNFSVFQNPMDIIFCRNVMIYFDMETRDALIARFAELLYPGAHLFIGHSESLTRNSKLFRMVQPSIYQRI</sequence>
<evidence type="ECO:0000313" key="7">
    <source>
        <dbReference type="EMBL" id="MBB5021163.1"/>
    </source>
</evidence>
<dbReference type="SMART" id="SM00138">
    <property type="entry name" value="MeTrc"/>
    <property type="match status" value="1"/>
</dbReference>
<dbReference type="InterPro" id="IPR000780">
    <property type="entry name" value="CheR_MeTrfase"/>
</dbReference>
<comment type="caution">
    <text evidence="7">The sequence shown here is derived from an EMBL/GenBank/DDBJ whole genome shotgun (WGS) entry which is preliminary data.</text>
</comment>
<dbReference type="InterPro" id="IPR022641">
    <property type="entry name" value="CheR_N"/>
</dbReference>
<evidence type="ECO:0000256" key="4">
    <source>
        <dbReference type="ARBA" id="ARBA00022679"/>
    </source>
</evidence>
<evidence type="ECO:0000256" key="2">
    <source>
        <dbReference type="ARBA" id="ARBA00012534"/>
    </source>
</evidence>
<dbReference type="AlphaFoldDB" id="A0A7W7Y330"/>
<evidence type="ECO:0000256" key="1">
    <source>
        <dbReference type="ARBA" id="ARBA00001541"/>
    </source>
</evidence>
<dbReference type="SUPFAM" id="SSF47757">
    <property type="entry name" value="Chemotaxis receptor methyltransferase CheR, N-terminal domain"/>
    <property type="match status" value="1"/>
</dbReference>
<dbReference type="EMBL" id="JACHID010000002">
    <property type="protein sequence ID" value="MBB5021163.1"/>
    <property type="molecule type" value="Genomic_DNA"/>
</dbReference>
<dbReference type="SUPFAM" id="SSF53335">
    <property type="entry name" value="S-adenosyl-L-methionine-dependent methyltransferases"/>
    <property type="match status" value="1"/>
</dbReference>
<dbReference type="EC" id="2.1.1.80" evidence="2"/>
<dbReference type="GO" id="GO:0008983">
    <property type="term" value="F:protein-glutamate O-methyltransferase activity"/>
    <property type="evidence" value="ECO:0007669"/>
    <property type="project" value="UniProtKB-EC"/>
</dbReference>
<dbReference type="RefSeq" id="WP_183729329.1">
    <property type="nucleotide sequence ID" value="NZ_JACHID010000002.1"/>
</dbReference>
<reference evidence="7 8" key="1">
    <citation type="submission" date="2020-08" db="EMBL/GenBank/DDBJ databases">
        <title>Genomic Encyclopedia of Type Strains, Phase IV (KMG-IV): sequencing the most valuable type-strain genomes for metagenomic binning, comparative biology and taxonomic classification.</title>
        <authorList>
            <person name="Goeker M."/>
        </authorList>
    </citation>
    <scope>NUCLEOTIDE SEQUENCE [LARGE SCALE GENOMIC DNA]</scope>
    <source>
        <strain evidence="7 8">DSM 22071</strain>
    </source>
</reference>
<dbReference type="Pfam" id="PF03705">
    <property type="entry name" value="CheR_N"/>
    <property type="match status" value="1"/>
</dbReference>
<comment type="catalytic activity">
    <reaction evidence="1">
        <text>L-glutamyl-[protein] + S-adenosyl-L-methionine = [protein]-L-glutamate 5-O-methyl ester + S-adenosyl-L-homocysteine</text>
        <dbReference type="Rhea" id="RHEA:24452"/>
        <dbReference type="Rhea" id="RHEA-COMP:10208"/>
        <dbReference type="Rhea" id="RHEA-COMP:10311"/>
        <dbReference type="ChEBI" id="CHEBI:29973"/>
        <dbReference type="ChEBI" id="CHEBI:57856"/>
        <dbReference type="ChEBI" id="CHEBI:59789"/>
        <dbReference type="ChEBI" id="CHEBI:82795"/>
        <dbReference type="EC" id="2.1.1.80"/>
    </reaction>
</comment>
<keyword evidence="4 7" id="KW-0808">Transferase</keyword>
<dbReference type="InterPro" id="IPR026024">
    <property type="entry name" value="Chemotaxis_MeTrfase_CheR"/>
</dbReference>
<keyword evidence="8" id="KW-1185">Reference proteome</keyword>
<dbReference type="InterPro" id="IPR050903">
    <property type="entry name" value="Bact_Chemotaxis_MeTrfase"/>
</dbReference>